<dbReference type="GeneID" id="104611643"/>
<feature type="region of interest" description="Disordered" evidence="1">
    <location>
        <begin position="127"/>
        <end position="158"/>
    </location>
</feature>
<dbReference type="OMA" id="FHHGNII"/>
<protein>
    <submittedName>
        <fullName evidence="3">Uncharacterized protein LOC104611643</fullName>
    </submittedName>
</protein>
<dbReference type="eggNOG" id="ENOG502RZK6">
    <property type="taxonomic scope" value="Eukaryota"/>
</dbReference>
<proteinExistence type="predicted"/>
<reference evidence="3" key="1">
    <citation type="submission" date="2025-08" db="UniProtKB">
        <authorList>
            <consortium name="RefSeq"/>
        </authorList>
    </citation>
    <scope>IDENTIFICATION</scope>
</reference>
<feature type="region of interest" description="Disordered" evidence="1">
    <location>
        <begin position="47"/>
        <end position="110"/>
    </location>
</feature>
<sequence length="221" mass="25617">MERILRPYDKESMKMVMLKHEKTFKEQLYELHRLYQIQKMLMNNVKSSTGPARYGSNRWNVENDNNVSRVNYSRKEQQKPRRRLDLEQPAAEDCNVDESGGGDGVLEKEDESDIELTLGPTVYNLRKKDEAPLTSDSGPSFSSSSTESSHMKRTNTGTQNGIYTTEELTGHKWGLVQLPDTHSSFQSQRKNTFGVEEHMRQEKLNMNRPPWLYHVFSLNLT</sequence>
<organism evidence="2 3">
    <name type="scientific">Nelumbo nucifera</name>
    <name type="common">Sacred lotus</name>
    <dbReference type="NCBI Taxonomy" id="4432"/>
    <lineage>
        <taxon>Eukaryota</taxon>
        <taxon>Viridiplantae</taxon>
        <taxon>Streptophyta</taxon>
        <taxon>Embryophyta</taxon>
        <taxon>Tracheophyta</taxon>
        <taxon>Spermatophyta</taxon>
        <taxon>Magnoliopsida</taxon>
        <taxon>Proteales</taxon>
        <taxon>Nelumbonaceae</taxon>
        <taxon>Nelumbo</taxon>
    </lineage>
</organism>
<feature type="compositionally biased region" description="Basic and acidic residues" evidence="1">
    <location>
        <begin position="73"/>
        <end position="86"/>
    </location>
</feature>
<keyword evidence="2" id="KW-1185">Reference proteome</keyword>
<accession>A0A1U8BBD9</accession>
<dbReference type="Proteomes" id="UP000189703">
    <property type="component" value="Unplaced"/>
</dbReference>
<name>A0A1U8BBD9_NELNU</name>
<dbReference type="AlphaFoldDB" id="A0A1U8BBD9"/>
<dbReference type="RefSeq" id="XP_010277088.1">
    <property type="nucleotide sequence ID" value="XM_010278786.2"/>
</dbReference>
<dbReference type="PANTHER" id="PTHR33167">
    <property type="entry name" value="TRANSCRIPTION FACTOR, PUTATIVE (DUF863)-RELATED"/>
    <property type="match status" value="1"/>
</dbReference>
<evidence type="ECO:0000313" key="3">
    <source>
        <dbReference type="RefSeq" id="XP_010277088.1"/>
    </source>
</evidence>
<dbReference type="OrthoDB" id="666348at2759"/>
<gene>
    <name evidence="3" type="primary">LOC104611643</name>
</gene>
<dbReference type="PANTHER" id="PTHR33167:SF26">
    <property type="entry name" value="EXPRESSED PROTEIN"/>
    <property type="match status" value="1"/>
</dbReference>
<evidence type="ECO:0000256" key="1">
    <source>
        <dbReference type="SAM" id="MobiDB-lite"/>
    </source>
</evidence>
<dbReference type="KEGG" id="nnu:104611643"/>
<dbReference type="InParanoid" id="A0A1U8BBD9"/>
<dbReference type="FunCoup" id="A0A1U8BBD9">
    <property type="interactions" value="143"/>
</dbReference>
<feature type="compositionally biased region" description="Low complexity" evidence="1">
    <location>
        <begin position="135"/>
        <end position="148"/>
    </location>
</feature>
<feature type="compositionally biased region" description="Polar residues" evidence="1">
    <location>
        <begin position="57"/>
        <end position="71"/>
    </location>
</feature>
<evidence type="ECO:0000313" key="2">
    <source>
        <dbReference type="Proteomes" id="UP000189703"/>
    </source>
</evidence>